<feature type="domain" description="DUF4283" evidence="2">
    <location>
        <begin position="87"/>
        <end position="157"/>
    </location>
</feature>
<organism evidence="3 4">
    <name type="scientific">Hibiscus sabdariffa</name>
    <name type="common">roselle</name>
    <dbReference type="NCBI Taxonomy" id="183260"/>
    <lineage>
        <taxon>Eukaryota</taxon>
        <taxon>Viridiplantae</taxon>
        <taxon>Streptophyta</taxon>
        <taxon>Embryophyta</taxon>
        <taxon>Tracheophyta</taxon>
        <taxon>Spermatophyta</taxon>
        <taxon>Magnoliopsida</taxon>
        <taxon>eudicotyledons</taxon>
        <taxon>Gunneridae</taxon>
        <taxon>Pentapetalae</taxon>
        <taxon>rosids</taxon>
        <taxon>malvids</taxon>
        <taxon>Malvales</taxon>
        <taxon>Malvaceae</taxon>
        <taxon>Malvoideae</taxon>
        <taxon>Hibiscus</taxon>
    </lineage>
</organism>
<reference evidence="3 4" key="1">
    <citation type="journal article" date="2024" name="G3 (Bethesda)">
        <title>Genome assembly of Hibiscus sabdariffa L. provides insights into metabolisms of medicinal natural products.</title>
        <authorList>
            <person name="Kim T."/>
        </authorList>
    </citation>
    <scope>NUCLEOTIDE SEQUENCE [LARGE SCALE GENOMIC DNA]</scope>
    <source>
        <strain evidence="3">TK-2024</strain>
        <tissue evidence="3">Old leaves</tissue>
    </source>
</reference>
<accession>A0ABR2SYQ4</accession>
<gene>
    <name evidence="3" type="ORF">V6N11_031802</name>
</gene>
<evidence type="ECO:0000259" key="2">
    <source>
        <dbReference type="Pfam" id="PF14111"/>
    </source>
</evidence>
<feature type="region of interest" description="Disordered" evidence="1">
    <location>
        <begin position="1"/>
        <end position="66"/>
    </location>
</feature>
<dbReference type="InterPro" id="IPR025558">
    <property type="entry name" value="DUF4283"/>
</dbReference>
<evidence type="ECO:0000313" key="4">
    <source>
        <dbReference type="Proteomes" id="UP001396334"/>
    </source>
</evidence>
<dbReference type="EMBL" id="JBBPBN010000010">
    <property type="protein sequence ID" value="KAK9030375.1"/>
    <property type="molecule type" value="Genomic_DNA"/>
</dbReference>
<comment type="caution">
    <text evidence="3">The sequence shown here is derived from an EMBL/GenBank/DDBJ whole genome shotgun (WGS) entry which is preliminary data.</text>
</comment>
<dbReference type="PANTHER" id="PTHR31286">
    <property type="entry name" value="GLYCINE-RICH CELL WALL STRUCTURAL PROTEIN 1.8-LIKE"/>
    <property type="match status" value="1"/>
</dbReference>
<dbReference type="PANTHER" id="PTHR31286:SF173">
    <property type="entry name" value="DUF4283 DOMAIN-CONTAINING PROTEIN"/>
    <property type="match status" value="1"/>
</dbReference>
<dbReference type="InterPro" id="IPR040256">
    <property type="entry name" value="At4g02000-like"/>
</dbReference>
<proteinExistence type="predicted"/>
<sequence>MATYGFRNPKKPTRHDDEPPDIGRSLPPTTDPPSPLRPTSPVNPRQPMSYKDSLMGESNDKPSHGDCLVDDDAIEILVGEVTRSIVDGMISIQLSERIQTLAAKSMGRTIILKLLGRRIATFHSHDDFLTVLTDGPWTIFGHYLTVEPWSPDFSPSQPYPSKVIAWIRLPDLPTTLYKRSLIDEIDNCIDHVVRIDYQTESGCRGRFACMAIRVDLNMPLVSKLLVNGKLQIVEYECLPTPARKPHTNEARQDDDVASGSRFNPLYLDGEEAQVDENIPNSGQVNDYVPLSPCSTRKGKQPVTVKQLRAVNVRKPLTTSVNDFPIIPRSALKASSSRSTCASHKVTILDKSRHFAIVLPENSNPNLQLVTSAQDFPSSRKNVHTMGDPPDADMELLPSLPVKDPGDVLNDSMFNDGVQFESHGAVMLD</sequence>
<keyword evidence="4" id="KW-1185">Reference proteome</keyword>
<evidence type="ECO:0000313" key="3">
    <source>
        <dbReference type="EMBL" id="KAK9030375.1"/>
    </source>
</evidence>
<protein>
    <recommendedName>
        <fullName evidence="2">DUF4283 domain-containing protein</fullName>
    </recommendedName>
</protein>
<name>A0ABR2SYQ4_9ROSI</name>
<evidence type="ECO:0000256" key="1">
    <source>
        <dbReference type="SAM" id="MobiDB-lite"/>
    </source>
</evidence>
<feature type="compositionally biased region" description="Pro residues" evidence="1">
    <location>
        <begin position="29"/>
        <end position="38"/>
    </location>
</feature>
<dbReference type="Pfam" id="PF14111">
    <property type="entry name" value="DUF4283"/>
    <property type="match status" value="1"/>
</dbReference>
<dbReference type="Proteomes" id="UP001396334">
    <property type="component" value="Unassembled WGS sequence"/>
</dbReference>